<proteinExistence type="predicted"/>
<evidence type="ECO:0000256" key="2">
    <source>
        <dbReference type="SAM" id="SignalP"/>
    </source>
</evidence>
<evidence type="ECO:0000313" key="4">
    <source>
        <dbReference type="Proteomes" id="UP001152759"/>
    </source>
</evidence>
<dbReference type="AlphaFoldDB" id="A0A9P0AAC2"/>
<reference evidence="3" key="1">
    <citation type="submission" date="2021-12" db="EMBL/GenBank/DDBJ databases">
        <authorList>
            <person name="King R."/>
        </authorList>
    </citation>
    <scope>NUCLEOTIDE SEQUENCE</scope>
</reference>
<keyword evidence="4" id="KW-1185">Reference proteome</keyword>
<dbReference type="EMBL" id="OU963864">
    <property type="protein sequence ID" value="CAH0387376.1"/>
    <property type="molecule type" value="Genomic_DNA"/>
</dbReference>
<organism evidence="3 4">
    <name type="scientific">Bemisia tabaci</name>
    <name type="common">Sweetpotato whitefly</name>
    <name type="synonym">Aleurodes tabaci</name>
    <dbReference type="NCBI Taxonomy" id="7038"/>
    <lineage>
        <taxon>Eukaryota</taxon>
        <taxon>Metazoa</taxon>
        <taxon>Ecdysozoa</taxon>
        <taxon>Arthropoda</taxon>
        <taxon>Hexapoda</taxon>
        <taxon>Insecta</taxon>
        <taxon>Pterygota</taxon>
        <taxon>Neoptera</taxon>
        <taxon>Paraneoptera</taxon>
        <taxon>Hemiptera</taxon>
        <taxon>Sternorrhyncha</taxon>
        <taxon>Aleyrodoidea</taxon>
        <taxon>Aleyrodidae</taxon>
        <taxon>Aleyrodinae</taxon>
        <taxon>Bemisia</taxon>
    </lineage>
</organism>
<gene>
    <name evidence="3" type="ORF">BEMITA_LOCUS6400</name>
</gene>
<evidence type="ECO:0000313" key="3">
    <source>
        <dbReference type="EMBL" id="CAH0387376.1"/>
    </source>
</evidence>
<name>A0A9P0AAC2_BEMTA</name>
<protein>
    <submittedName>
        <fullName evidence="3">Uncharacterized protein</fullName>
    </submittedName>
</protein>
<sequence>MQILNVTVWSFLALSIIFSCDCLRKDPDAESNPSRAARLRAPWVYEKESLRTRWCRILSGTWRVLSRQISMRLGIVRLSKVFAGLNFIEPPSQQASPSPPSSPKREERKRNRRNLKEINDRLMSYFVTVPKERQLLLDLFDYNELNRARARSPTESKNFLDKFYVTEEDYQSNDPLPRDRTPEEKLRHTCENKCSHIYGYLYKSIPSDPTDPDGRNAQYTQRAIVPITVGEIQTTSEGYFPFMRRRVKKPPSADSLCHCKTTPEFCDALKEHGIECSEFETLKNTSSVDAMRYLNDKKDELNKKEGRVVIDVFNHKTLILCVNMEMMKKFDDPIYHGASDQVIRNEMRGTLIDSPADSDYWMDNEF</sequence>
<feature type="signal peptide" evidence="2">
    <location>
        <begin position="1"/>
        <end position="22"/>
    </location>
</feature>
<feature type="compositionally biased region" description="Basic and acidic residues" evidence="1">
    <location>
        <begin position="103"/>
        <end position="112"/>
    </location>
</feature>
<keyword evidence="2" id="KW-0732">Signal</keyword>
<accession>A0A9P0AAC2</accession>
<feature type="region of interest" description="Disordered" evidence="1">
    <location>
        <begin position="90"/>
        <end position="112"/>
    </location>
</feature>
<feature type="chain" id="PRO_5040280682" evidence="2">
    <location>
        <begin position="23"/>
        <end position="366"/>
    </location>
</feature>
<evidence type="ECO:0000256" key="1">
    <source>
        <dbReference type="SAM" id="MobiDB-lite"/>
    </source>
</evidence>
<dbReference type="Proteomes" id="UP001152759">
    <property type="component" value="Chromosome 3"/>
</dbReference>